<dbReference type="InterPro" id="IPR029149">
    <property type="entry name" value="Creatin/AminoP/Spt16_N"/>
</dbReference>
<evidence type="ECO:0000256" key="2">
    <source>
        <dbReference type="ARBA" id="ARBA00022723"/>
    </source>
</evidence>
<dbReference type="EMBL" id="AAPI01000006">
    <property type="protein sequence ID" value="EAS46497.1"/>
    <property type="molecule type" value="Genomic_DNA"/>
</dbReference>
<evidence type="ECO:0000256" key="4">
    <source>
        <dbReference type="ARBA" id="ARBA00022997"/>
    </source>
</evidence>
<dbReference type="HOGENOM" id="CLU_050675_0_0_6"/>
<dbReference type="PANTHER" id="PTHR43226:SF8">
    <property type="entry name" value="XAA-PRO DIPEPTIDASE"/>
    <property type="match status" value="1"/>
</dbReference>
<dbReference type="NCBIfam" id="NF010133">
    <property type="entry name" value="PRK13607.1"/>
    <property type="match status" value="1"/>
</dbReference>
<dbReference type="eggNOG" id="COG0006">
    <property type="taxonomic scope" value="Bacteria"/>
</dbReference>
<dbReference type="Pfam" id="PF21216">
    <property type="entry name" value="PepQ_N"/>
    <property type="match status" value="1"/>
</dbReference>
<dbReference type="GO" id="GO:0008235">
    <property type="term" value="F:metalloexopeptidase activity"/>
    <property type="evidence" value="ECO:0007669"/>
    <property type="project" value="UniProtKB-UniRule"/>
</dbReference>
<comment type="catalytic activity">
    <reaction evidence="7">
        <text>Xaa-L-Pro dipeptide + H2O = an L-alpha-amino acid + L-proline</text>
        <dbReference type="Rhea" id="RHEA:76407"/>
        <dbReference type="ChEBI" id="CHEBI:15377"/>
        <dbReference type="ChEBI" id="CHEBI:59869"/>
        <dbReference type="ChEBI" id="CHEBI:60039"/>
        <dbReference type="ChEBI" id="CHEBI:195196"/>
        <dbReference type="EC" id="3.4.13.9"/>
    </reaction>
</comment>
<dbReference type="STRING" id="314287.GB2207_06583"/>
<sequence>MTDQADQAVLYAQHLVEKTNRFQAILAATGFDEIIIAAGDSKTQFADDMAYTFVANPYFREWVPLGKRSGSYLQISSNDDRPRLFLLCVEDIWHTAPQSLPGGFEQGLEIVEYASLSELKKHFSSREGGSAYIAENNSLGVDADSWNPQSVTAQIDYQRRGKTAYEKDCVRQANRLAVPAHRAAYDAFMAGASELEIAAAYLRGCDCSESEMPYGIIAGVNEHAAVLHHHNLDKIRPTPRSFLIDAGVAMNGYASDITRTYAFDSGSDFAALIEAMDAAQQQLVASGGIGKSPVDLHVLSHLKIAEILRQFDVLNVSAEEAFDNDITGNFYPHGLGHHLGCNVHDKGGNLANAQGDLLPAPEKYPKLRAAAPMVANQIHTVEPGVYFIPALLEKLRQGGQASKINWSRVDDFLPFGGIRIEDNIIVQADGSLENLTRNAFRDIT</sequence>
<gene>
    <name evidence="7" type="primary">pepQ</name>
    <name evidence="10" type="ORF">GB2207_06583</name>
</gene>
<feature type="domain" description="Xaa-Pro dipeptidase N-terminal" evidence="9">
    <location>
        <begin position="10"/>
        <end position="157"/>
    </location>
</feature>
<dbReference type="EC" id="3.4.13.9" evidence="7"/>
<dbReference type="InterPro" id="IPR036005">
    <property type="entry name" value="Creatinase/aminopeptidase-like"/>
</dbReference>
<evidence type="ECO:0000259" key="8">
    <source>
        <dbReference type="Pfam" id="PF00557"/>
    </source>
</evidence>
<comment type="caution">
    <text evidence="10">The sequence shown here is derived from an EMBL/GenBank/DDBJ whole genome shotgun (WGS) entry which is preliminary data.</text>
</comment>
<keyword evidence="5 7" id="KW-0482">Metalloprotease</keyword>
<accession>Q1YQR4</accession>
<dbReference type="Pfam" id="PF00557">
    <property type="entry name" value="Peptidase_M24"/>
    <property type="match status" value="1"/>
</dbReference>
<feature type="binding site" evidence="7">
    <location>
        <position position="421"/>
    </location>
    <ligand>
        <name>Mn(2+)</name>
        <dbReference type="ChEBI" id="CHEBI:29035"/>
        <label>1</label>
    </ligand>
</feature>
<dbReference type="Proteomes" id="UP000005555">
    <property type="component" value="Unassembled WGS sequence"/>
</dbReference>
<protein>
    <recommendedName>
        <fullName evidence="7">Xaa-Pro dipeptidase</fullName>
        <shortName evidence="7">X-Pro dipeptidase</shortName>
        <ecNumber evidence="7">3.4.13.9</ecNumber>
    </recommendedName>
    <alternativeName>
        <fullName evidence="7">Imidodipeptidase</fullName>
    </alternativeName>
    <alternativeName>
        <fullName evidence="7">Proline dipeptidase</fullName>
        <shortName evidence="7">Prolidase</shortName>
    </alternativeName>
</protein>
<dbReference type="GO" id="GO:0006508">
    <property type="term" value="P:proteolysis"/>
    <property type="evidence" value="ECO:0007669"/>
    <property type="project" value="UniProtKB-KW"/>
</dbReference>
<feature type="binding site" evidence="7">
    <location>
        <position position="382"/>
    </location>
    <ligand>
        <name>Mn(2+)</name>
        <dbReference type="ChEBI" id="CHEBI:29035"/>
        <label>1</label>
    </ligand>
</feature>
<comment type="similarity">
    <text evidence="7">Belongs to the peptidase M24B family. Bacterial-type prolidase subfamily.</text>
</comment>
<keyword evidence="10" id="KW-0031">Aminopeptidase</keyword>
<dbReference type="GO" id="GO:0004177">
    <property type="term" value="F:aminopeptidase activity"/>
    <property type="evidence" value="ECO:0007669"/>
    <property type="project" value="UniProtKB-KW"/>
</dbReference>
<feature type="binding site" evidence="7">
    <location>
        <position position="256"/>
    </location>
    <ligand>
        <name>Mn(2+)</name>
        <dbReference type="ChEBI" id="CHEBI:29035"/>
        <label>1</label>
    </ligand>
</feature>
<evidence type="ECO:0000256" key="1">
    <source>
        <dbReference type="ARBA" id="ARBA00022670"/>
    </source>
</evidence>
<keyword evidence="4 7" id="KW-0224">Dipeptidase</keyword>
<dbReference type="GO" id="GO:0102009">
    <property type="term" value="F:proline dipeptidase activity"/>
    <property type="evidence" value="ECO:0007669"/>
    <property type="project" value="UniProtKB-EC"/>
</dbReference>
<keyword evidence="3 7" id="KW-0378">Hydrolase</keyword>
<evidence type="ECO:0000259" key="9">
    <source>
        <dbReference type="Pfam" id="PF21216"/>
    </source>
</evidence>
<dbReference type="InterPro" id="IPR000994">
    <property type="entry name" value="Pept_M24"/>
</dbReference>
<keyword evidence="1 7" id="KW-0645">Protease</keyword>
<dbReference type="SUPFAM" id="SSF55920">
    <property type="entry name" value="Creatinase/aminopeptidase"/>
    <property type="match status" value="1"/>
</dbReference>
<dbReference type="GO" id="GO:0005829">
    <property type="term" value="C:cytosol"/>
    <property type="evidence" value="ECO:0007669"/>
    <property type="project" value="TreeGrafter"/>
</dbReference>
<dbReference type="Gene3D" id="3.40.350.10">
    <property type="entry name" value="Creatinase/prolidase N-terminal domain"/>
    <property type="match status" value="1"/>
</dbReference>
<feature type="binding site" evidence="7">
    <location>
        <position position="421"/>
    </location>
    <ligand>
        <name>Mn(2+)</name>
        <dbReference type="ChEBI" id="CHEBI:29035"/>
        <label>2</label>
    </ligand>
</feature>
<evidence type="ECO:0000256" key="7">
    <source>
        <dbReference type="HAMAP-Rule" id="MF_01279"/>
    </source>
</evidence>
<feature type="binding site" evidence="7">
    <location>
        <position position="245"/>
    </location>
    <ligand>
        <name>Mn(2+)</name>
        <dbReference type="ChEBI" id="CHEBI:29035"/>
        <label>2</label>
    </ligand>
</feature>
<keyword evidence="6 7" id="KW-0464">Manganese</keyword>
<evidence type="ECO:0000313" key="10">
    <source>
        <dbReference type="EMBL" id="EAS46497.1"/>
    </source>
</evidence>
<comment type="function">
    <text evidence="7">Splits dipeptides with a prolyl residue in the C-terminal position.</text>
</comment>
<feature type="binding site" evidence="7">
    <location>
        <position position="256"/>
    </location>
    <ligand>
        <name>Mn(2+)</name>
        <dbReference type="ChEBI" id="CHEBI:29035"/>
        <label>2</label>
    </ligand>
</feature>
<dbReference type="Gene3D" id="3.90.230.10">
    <property type="entry name" value="Creatinase/methionine aminopeptidase superfamily"/>
    <property type="match status" value="1"/>
</dbReference>
<dbReference type="HAMAP" id="MF_01279">
    <property type="entry name" value="X_Pro_dipeptid"/>
    <property type="match status" value="1"/>
</dbReference>
<dbReference type="GO" id="GO:0016795">
    <property type="term" value="F:phosphoric triester hydrolase activity"/>
    <property type="evidence" value="ECO:0007669"/>
    <property type="project" value="InterPro"/>
</dbReference>
<keyword evidence="2 7" id="KW-0479">Metal-binding</keyword>
<dbReference type="AlphaFoldDB" id="Q1YQR4"/>
<dbReference type="InterPro" id="IPR022846">
    <property type="entry name" value="X_Pro_dipept"/>
</dbReference>
<proteinExistence type="inferred from homology"/>
<dbReference type="OrthoDB" id="9806388at2"/>
<feature type="domain" description="Peptidase M24" evidence="8">
    <location>
        <begin position="169"/>
        <end position="427"/>
    </location>
</feature>
<name>Q1YQR4_9GAMM</name>
<dbReference type="PANTHER" id="PTHR43226">
    <property type="entry name" value="XAA-PRO AMINOPEPTIDASE 3"/>
    <property type="match status" value="1"/>
</dbReference>
<evidence type="ECO:0000313" key="11">
    <source>
        <dbReference type="Proteomes" id="UP000005555"/>
    </source>
</evidence>
<organism evidence="10 11">
    <name type="scientific">gamma proteobacterium HTCC2207</name>
    <dbReference type="NCBI Taxonomy" id="314287"/>
    <lineage>
        <taxon>Bacteria</taxon>
        <taxon>Pseudomonadati</taxon>
        <taxon>Pseudomonadota</taxon>
        <taxon>Gammaproteobacteria</taxon>
        <taxon>Cellvibrionales</taxon>
        <taxon>Porticoccaceae</taxon>
        <taxon>SAR92 clade</taxon>
    </lineage>
</organism>
<dbReference type="GO" id="GO:0046872">
    <property type="term" value="F:metal ion binding"/>
    <property type="evidence" value="ECO:0007669"/>
    <property type="project" value="UniProtKB-KW"/>
</dbReference>
<evidence type="ECO:0000256" key="3">
    <source>
        <dbReference type="ARBA" id="ARBA00022801"/>
    </source>
</evidence>
<keyword evidence="11" id="KW-1185">Reference proteome</keyword>
<dbReference type="InterPro" id="IPR052433">
    <property type="entry name" value="X-Pro_dipept-like"/>
</dbReference>
<evidence type="ECO:0000256" key="5">
    <source>
        <dbReference type="ARBA" id="ARBA00023049"/>
    </source>
</evidence>
<comment type="cofactor">
    <cofactor evidence="7">
        <name>Mn(2+)</name>
        <dbReference type="ChEBI" id="CHEBI:29035"/>
    </cofactor>
    <text evidence="7">Binds 2 manganese ions per subunit.</text>
</comment>
<evidence type="ECO:0000256" key="6">
    <source>
        <dbReference type="ARBA" id="ARBA00023211"/>
    </source>
</evidence>
<feature type="binding site" evidence="7">
    <location>
        <position position="337"/>
    </location>
    <ligand>
        <name>Mn(2+)</name>
        <dbReference type="ChEBI" id="CHEBI:29035"/>
        <label>1</label>
    </ligand>
</feature>
<dbReference type="InterPro" id="IPR048819">
    <property type="entry name" value="PepQ_N"/>
</dbReference>
<reference evidence="10 11" key="1">
    <citation type="submission" date="2006-03" db="EMBL/GenBank/DDBJ databases">
        <authorList>
            <person name="Giovannoni S.J."/>
            <person name="Cho J.-C."/>
            <person name="Ferriera S."/>
            <person name="Johnson J."/>
            <person name="Kravitz S."/>
            <person name="Halpern A."/>
            <person name="Remington K."/>
            <person name="Beeson K."/>
            <person name="Tran B."/>
            <person name="Rogers Y.-H."/>
            <person name="Friedman R."/>
            <person name="Venter J.C."/>
        </authorList>
    </citation>
    <scope>NUCLEOTIDE SEQUENCE [LARGE SCALE GENOMIC DNA]</scope>
    <source>
        <strain evidence="10 11">HTCC2207</strain>
    </source>
</reference>